<sequence length="329" mass="36020">MRVDFLRAVRWRLRALLASAPVVGCWAVALVLLSGTRVGAQTQADRLYLGYSLSGGGSLAAGGAHVKERRSLELRVPLPPVVLGRTYLLPSVGYETRWMGAEVPSVEDAVERQYHRIQLGLTLIRPVAPRWLVITGVTGSTRTDFQSSFDLTLDTSWVVFALASHQLGDTPGFAVTFGVVALWPFDTLPVIPILNVTYNRGPYIVEVGLPRLTLLRKLGDTVELGLVGALDMQVLRTRFEPELQAMGASYLRETQVRVGPTVNVHLGRDLWLSSSVGLSLINDYALLDRQRDSLKVPGLDMGPAPYGRVILGWRPARPQAKAKSPRPAP</sequence>
<evidence type="ECO:0000313" key="2">
    <source>
        <dbReference type="EMBL" id="RKH64204.1"/>
    </source>
</evidence>
<evidence type="ECO:0000259" key="1">
    <source>
        <dbReference type="Pfam" id="PF19783"/>
    </source>
</evidence>
<dbReference type="Proteomes" id="UP000267003">
    <property type="component" value="Unassembled WGS sequence"/>
</dbReference>
<dbReference type="OrthoDB" id="5497727at2"/>
<dbReference type="EMBL" id="RAWK01000108">
    <property type="protein sequence ID" value="RKH64204.1"/>
    <property type="molecule type" value="Genomic_DNA"/>
</dbReference>
<organism evidence="2 3">
    <name type="scientific">Corallococcus aberystwythensis</name>
    <dbReference type="NCBI Taxonomy" id="2316722"/>
    <lineage>
        <taxon>Bacteria</taxon>
        <taxon>Pseudomonadati</taxon>
        <taxon>Myxococcota</taxon>
        <taxon>Myxococcia</taxon>
        <taxon>Myxococcales</taxon>
        <taxon>Cystobacterineae</taxon>
        <taxon>Myxococcaceae</taxon>
        <taxon>Corallococcus</taxon>
    </lineage>
</organism>
<keyword evidence="3" id="KW-1185">Reference proteome</keyword>
<comment type="caution">
    <text evidence="2">The sequence shown here is derived from an EMBL/GenBank/DDBJ whole genome shotgun (WGS) entry which is preliminary data.</text>
</comment>
<name>A0A3A8QLY4_9BACT</name>
<evidence type="ECO:0000313" key="3">
    <source>
        <dbReference type="Proteomes" id="UP000267003"/>
    </source>
</evidence>
<dbReference type="RefSeq" id="WP_120556809.1">
    <property type="nucleotide sequence ID" value="NZ_RAWK01000108.1"/>
</dbReference>
<dbReference type="Pfam" id="PF19783">
    <property type="entry name" value="DUF6268"/>
    <property type="match status" value="1"/>
</dbReference>
<accession>A0A3A8QLY4</accession>
<proteinExistence type="predicted"/>
<protein>
    <recommendedName>
        <fullName evidence="1">DUF6268 domain-containing protein</fullName>
    </recommendedName>
</protein>
<reference evidence="3" key="1">
    <citation type="submission" date="2018-09" db="EMBL/GenBank/DDBJ databases">
        <authorList>
            <person name="Livingstone P.G."/>
            <person name="Whitworth D.E."/>
        </authorList>
    </citation>
    <scope>NUCLEOTIDE SEQUENCE [LARGE SCALE GENOMIC DNA]</scope>
    <source>
        <strain evidence="3">AB050A</strain>
    </source>
</reference>
<gene>
    <name evidence="2" type="ORF">D7W81_18990</name>
</gene>
<feature type="domain" description="DUF6268" evidence="1">
    <location>
        <begin position="110"/>
        <end position="291"/>
    </location>
</feature>
<dbReference type="InterPro" id="IPR046235">
    <property type="entry name" value="DUF6268"/>
</dbReference>
<dbReference type="AlphaFoldDB" id="A0A3A8QLY4"/>